<sequence length="196" mass="22082">NRACVCNRGYQIHAKLVTNSRTTNFDQHYILSNYKSNSMTEKRKCVVAVDGSKDSDYALDWFCKNVHREGDHVILVYVPEIHTTKWSNAVYVHDPDVMESMLSEEELRIRSDLEVFADKLKIHGLGGRVMSVMSSKPGEGILKAAEDENAAMIVVGSRGKSTLRRTFVGSVSDYLVHHATIPVFVCKLIHKQLETV</sequence>
<accession>A0A0B7B6K3</accession>
<dbReference type="Gene3D" id="3.40.50.620">
    <property type="entry name" value="HUPs"/>
    <property type="match status" value="1"/>
</dbReference>
<dbReference type="InterPro" id="IPR014729">
    <property type="entry name" value="Rossmann-like_a/b/a_fold"/>
</dbReference>
<dbReference type="InterPro" id="IPR006016">
    <property type="entry name" value="UspA"/>
</dbReference>
<dbReference type="AlphaFoldDB" id="A0A0B7B6K3"/>
<feature type="non-terminal residue" evidence="2">
    <location>
        <position position="1"/>
    </location>
</feature>
<dbReference type="PANTHER" id="PTHR46989:SF3">
    <property type="entry name" value="USPA DOMAIN-CONTAINING PROTEIN"/>
    <property type="match status" value="1"/>
</dbReference>
<evidence type="ECO:0000313" key="2">
    <source>
        <dbReference type="EMBL" id="CEK88492.1"/>
    </source>
</evidence>
<dbReference type="SUPFAM" id="SSF52402">
    <property type="entry name" value="Adenine nucleotide alpha hydrolases-like"/>
    <property type="match status" value="1"/>
</dbReference>
<evidence type="ECO:0000259" key="1">
    <source>
        <dbReference type="Pfam" id="PF00582"/>
    </source>
</evidence>
<organism evidence="2">
    <name type="scientific">Arion vulgaris</name>
    <dbReference type="NCBI Taxonomy" id="1028688"/>
    <lineage>
        <taxon>Eukaryota</taxon>
        <taxon>Metazoa</taxon>
        <taxon>Spiralia</taxon>
        <taxon>Lophotrochozoa</taxon>
        <taxon>Mollusca</taxon>
        <taxon>Gastropoda</taxon>
        <taxon>Heterobranchia</taxon>
        <taxon>Euthyneura</taxon>
        <taxon>Panpulmonata</taxon>
        <taxon>Eupulmonata</taxon>
        <taxon>Stylommatophora</taxon>
        <taxon>Helicina</taxon>
        <taxon>Arionoidea</taxon>
        <taxon>Arionidae</taxon>
        <taxon>Arion</taxon>
    </lineage>
</organism>
<gene>
    <name evidence="2" type="primary">ORF165605</name>
</gene>
<feature type="domain" description="UspA" evidence="1">
    <location>
        <begin position="43"/>
        <end position="187"/>
    </location>
</feature>
<dbReference type="EMBL" id="HACG01041627">
    <property type="protein sequence ID" value="CEK88492.1"/>
    <property type="molecule type" value="Transcribed_RNA"/>
</dbReference>
<proteinExistence type="predicted"/>
<dbReference type="CDD" id="cd23659">
    <property type="entry name" value="USP_At3g01520-like"/>
    <property type="match status" value="1"/>
</dbReference>
<dbReference type="PANTHER" id="PTHR46989">
    <property type="entry name" value="USP DOMAIN-CONTAINING PROTEIN"/>
    <property type="match status" value="1"/>
</dbReference>
<dbReference type="PRINTS" id="PR01438">
    <property type="entry name" value="UNVRSLSTRESS"/>
</dbReference>
<protein>
    <recommendedName>
        <fullName evidence="1">UspA domain-containing protein</fullName>
    </recommendedName>
</protein>
<dbReference type="Pfam" id="PF00582">
    <property type="entry name" value="Usp"/>
    <property type="match status" value="1"/>
</dbReference>
<name>A0A0B7B6K3_9EUPU</name>
<dbReference type="InterPro" id="IPR006015">
    <property type="entry name" value="Universal_stress_UspA"/>
</dbReference>
<reference evidence="2" key="1">
    <citation type="submission" date="2014-12" db="EMBL/GenBank/DDBJ databases">
        <title>Insight into the proteome of Arion vulgaris.</title>
        <authorList>
            <person name="Aradska J."/>
            <person name="Bulat T."/>
            <person name="Smidak R."/>
            <person name="Sarate P."/>
            <person name="Gangsoo J."/>
            <person name="Sialana F."/>
            <person name="Bilban M."/>
            <person name="Lubec G."/>
        </authorList>
    </citation>
    <scope>NUCLEOTIDE SEQUENCE</scope>
    <source>
        <tissue evidence="2">Skin</tissue>
    </source>
</reference>